<protein>
    <submittedName>
        <fullName evidence="1">Uncharacterized protein</fullName>
    </submittedName>
</protein>
<reference evidence="1" key="2">
    <citation type="submission" date="2013-10" db="EMBL/GenBank/DDBJ databases">
        <authorList>
            <person name="Aslett M."/>
        </authorList>
    </citation>
    <scope>NUCLEOTIDE SEQUENCE [LARGE SCALE GENOMIC DNA]</scope>
    <source>
        <strain evidence="1">Houghton</strain>
    </source>
</reference>
<evidence type="ECO:0000313" key="2">
    <source>
        <dbReference type="Proteomes" id="UP000030750"/>
    </source>
</evidence>
<name>U6LI34_9EIME</name>
<dbReference type="PANTHER" id="PTHR38899">
    <property type="entry name" value="DOMAIN OOKINETE PROTEIN, PUTATIVE-RELATED"/>
    <property type="match status" value="1"/>
</dbReference>
<proteinExistence type="predicted"/>
<dbReference type="AlphaFoldDB" id="U6LI34"/>
<dbReference type="PANTHER" id="PTHR38899:SF1">
    <property type="entry name" value="PROTEIN KINASE"/>
    <property type="match status" value="1"/>
</dbReference>
<dbReference type="VEuPathDB" id="ToxoDB:EBH_0074340"/>
<dbReference type="EMBL" id="HG711993">
    <property type="protein sequence ID" value="CDJ50027.1"/>
    <property type="molecule type" value="Genomic_DNA"/>
</dbReference>
<dbReference type="Proteomes" id="UP000030750">
    <property type="component" value="Unassembled WGS sequence"/>
</dbReference>
<sequence>MTSFTNLQSGSRIAVDPSDRTAVSSFFLNKVPLRNSGSTARVPATVAPFQPIADPARHGASSGGLQTDASPVRVLTSTDSSVSRSESAELRQFSHVVPSRSPGETFARLYIFDWDNTLCPTDWLCELYSRCGQSVFTAKRPCAALCSPVIKSSLAVLEASVRGLLQKCAERGQVTILSNATSIGLLKTLRLLPLVQKTLTELKVQVVSARDMCEPRGLPLEKWKDTVLIRLVTAFINKRPQQKHSIMTIGDQQLEHVALHNAANHLQLSCGWECHPKCIKYVESPSLEALTRQTLFLTELLDRFADDESGTFCMQLKDVFSGSSLPSTQR</sequence>
<reference evidence="1" key="1">
    <citation type="submission" date="2013-10" db="EMBL/GenBank/DDBJ databases">
        <title>Genomic analysis of the causative agents of coccidiosis in chickens.</title>
        <authorList>
            <person name="Reid A.J."/>
            <person name="Blake D."/>
            <person name="Billington K."/>
            <person name="Browne H."/>
            <person name="Dunn M."/>
            <person name="Hung S."/>
            <person name="Kawahara F."/>
            <person name="Miranda-Saavedra D."/>
            <person name="Mourier T."/>
            <person name="Nagra H."/>
            <person name="Otto T.D."/>
            <person name="Rawlings N."/>
            <person name="Sanchez A."/>
            <person name="Sanders M."/>
            <person name="Subramaniam C."/>
            <person name="Tay Y."/>
            <person name="Dear P."/>
            <person name="Doerig C."/>
            <person name="Gruber A."/>
            <person name="Parkinson J."/>
            <person name="Shirley M."/>
            <person name="Wan K.L."/>
            <person name="Berriman M."/>
            <person name="Tomley F."/>
            <person name="Pain A."/>
        </authorList>
    </citation>
    <scope>NUCLEOTIDE SEQUENCE [LARGE SCALE GENOMIC DNA]</scope>
    <source>
        <strain evidence="1">Houghton</strain>
    </source>
</reference>
<organism evidence="1 2">
    <name type="scientific">Eimeria brunetti</name>
    <dbReference type="NCBI Taxonomy" id="51314"/>
    <lineage>
        <taxon>Eukaryota</taxon>
        <taxon>Sar</taxon>
        <taxon>Alveolata</taxon>
        <taxon>Apicomplexa</taxon>
        <taxon>Conoidasida</taxon>
        <taxon>Coccidia</taxon>
        <taxon>Eucoccidiorida</taxon>
        <taxon>Eimeriorina</taxon>
        <taxon>Eimeriidae</taxon>
        <taxon>Eimeria</taxon>
    </lineage>
</organism>
<evidence type="ECO:0000313" key="1">
    <source>
        <dbReference type="EMBL" id="CDJ50027.1"/>
    </source>
</evidence>
<dbReference type="OrthoDB" id="166018at2759"/>
<accession>U6LI34</accession>
<keyword evidence="2" id="KW-1185">Reference proteome</keyword>
<gene>
    <name evidence="1" type="ORF">EBH_0074340</name>
</gene>